<proteinExistence type="predicted"/>
<comment type="caution">
    <text evidence="2">The sequence shown here is derived from an EMBL/GenBank/DDBJ whole genome shotgun (WGS) entry which is preliminary data.</text>
</comment>
<name>A0A0B2UG50_9GAMM</name>
<dbReference type="EMBL" id="JHQK01000003">
    <property type="protein sequence ID" value="KHN67955.1"/>
    <property type="molecule type" value="Genomic_DNA"/>
</dbReference>
<organism evidence="2 3">
    <name type="scientific">Acinetobacter oleivorans</name>
    <dbReference type="NCBI Taxonomy" id="1148157"/>
    <lineage>
        <taxon>Bacteria</taxon>
        <taxon>Pseudomonadati</taxon>
        <taxon>Pseudomonadota</taxon>
        <taxon>Gammaproteobacteria</taxon>
        <taxon>Moraxellales</taxon>
        <taxon>Moraxellaceae</taxon>
        <taxon>Acinetobacter</taxon>
    </lineage>
</organism>
<dbReference type="Proteomes" id="UP000031012">
    <property type="component" value="Unassembled WGS sequence"/>
</dbReference>
<keyword evidence="1" id="KW-0175">Coiled coil</keyword>
<evidence type="ECO:0000256" key="1">
    <source>
        <dbReference type="SAM" id="Coils"/>
    </source>
</evidence>
<accession>A0A0B2UG50</accession>
<gene>
    <name evidence="2" type="ORF">DH17_09485</name>
</gene>
<evidence type="ECO:0000313" key="2">
    <source>
        <dbReference type="EMBL" id="KHN67955.1"/>
    </source>
</evidence>
<feature type="coiled-coil region" evidence="1">
    <location>
        <begin position="46"/>
        <end position="107"/>
    </location>
</feature>
<sequence>MSQKSMNEYYSALERLIKDEPINLEKGTKINFDTVALEAGRGRGAIKGDSEEIRNLKLKINEAQTLKKKKNSAKEIAKETKDWKAKYLKIKEKYENLEREQKIQAEQLVSVIFQLAETKKELTNFMSKNDNLIRFNKNN</sequence>
<dbReference type="AlphaFoldDB" id="A0A0B2UG50"/>
<reference evidence="2 3" key="1">
    <citation type="submission" date="2014-03" db="EMBL/GenBank/DDBJ databases">
        <title>Genome sequence of the diesel-degrader and plant-growth promoter Acinetobacter oleivorans PF-1 isolated from the roots of poplar tree.</title>
        <authorList>
            <person name="Gkorezis P."/>
            <person name="van Hamme J."/>
            <person name="Rineau F."/>
            <person name="Vangronsveld J."/>
            <person name="Francetti A."/>
        </authorList>
    </citation>
    <scope>NUCLEOTIDE SEQUENCE [LARGE SCALE GENOMIC DNA]</scope>
    <source>
        <strain evidence="2 3">PF1</strain>
    </source>
</reference>
<protein>
    <submittedName>
        <fullName evidence="2">Uncharacterized protein</fullName>
    </submittedName>
</protein>
<evidence type="ECO:0000313" key="3">
    <source>
        <dbReference type="Proteomes" id="UP000031012"/>
    </source>
</evidence>